<evidence type="ECO:0000313" key="2">
    <source>
        <dbReference type="EMBL" id="MBW4331985.1"/>
    </source>
</evidence>
<reference evidence="2 3" key="1">
    <citation type="submission" date="2021-07" db="EMBL/GenBank/DDBJ databases">
        <title>Stakelama flava sp. nov., a novel endophytic bacterium isolated from branch of Kandelia candel.</title>
        <authorList>
            <person name="Tuo L."/>
        </authorList>
    </citation>
    <scope>NUCLEOTIDE SEQUENCE [LARGE SCALE GENOMIC DNA]</scope>
    <source>
        <strain evidence="2 3">CBK3Z-3</strain>
    </source>
</reference>
<feature type="transmembrane region" description="Helical" evidence="1">
    <location>
        <begin position="266"/>
        <end position="285"/>
    </location>
</feature>
<feature type="transmembrane region" description="Helical" evidence="1">
    <location>
        <begin position="50"/>
        <end position="75"/>
    </location>
</feature>
<keyword evidence="1" id="KW-1133">Transmembrane helix</keyword>
<name>A0ABS6XP41_9SPHN</name>
<feature type="transmembrane region" description="Helical" evidence="1">
    <location>
        <begin position="204"/>
        <end position="227"/>
    </location>
</feature>
<feature type="transmembrane region" description="Helical" evidence="1">
    <location>
        <begin position="292"/>
        <end position="311"/>
    </location>
</feature>
<evidence type="ECO:0000256" key="1">
    <source>
        <dbReference type="SAM" id="Phobius"/>
    </source>
</evidence>
<feature type="transmembrane region" description="Helical" evidence="1">
    <location>
        <begin position="107"/>
        <end position="126"/>
    </location>
</feature>
<accession>A0ABS6XP41</accession>
<feature type="transmembrane region" description="Helical" evidence="1">
    <location>
        <begin position="133"/>
        <end position="150"/>
    </location>
</feature>
<keyword evidence="1" id="KW-0472">Membrane</keyword>
<feature type="transmembrane region" description="Helical" evidence="1">
    <location>
        <begin position="345"/>
        <end position="362"/>
    </location>
</feature>
<dbReference type="Proteomes" id="UP001197214">
    <property type="component" value="Unassembled WGS sequence"/>
</dbReference>
<keyword evidence="1" id="KW-0812">Transmembrane</keyword>
<comment type="caution">
    <text evidence="2">The sequence shown here is derived from an EMBL/GenBank/DDBJ whole genome shotgun (WGS) entry which is preliminary data.</text>
</comment>
<organism evidence="2 3">
    <name type="scientific">Stakelama flava</name>
    <dbReference type="NCBI Taxonomy" id="2860338"/>
    <lineage>
        <taxon>Bacteria</taxon>
        <taxon>Pseudomonadati</taxon>
        <taxon>Pseudomonadota</taxon>
        <taxon>Alphaproteobacteria</taxon>
        <taxon>Sphingomonadales</taxon>
        <taxon>Sphingomonadaceae</taxon>
        <taxon>Stakelama</taxon>
    </lineage>
</organism>
<feature type="transmembrane region" description="Helical" evidence="1">
    <location>
        <begin position="82"/>
        <end position="101"/>
    </location>
</feature>
<gene>
    <name evidence="2" type="ORF">KY084_14025</name>
</gene>
<keyword evidence="3" id="KW-1185">Reference proteome</keyword>
<dbReference type="RefSeq" id="WP_219239112.1">
    <property type="nucleotide sequence ID" value="NZ_JAHWZX010000016.1"/>
</dbReference>
<evidence type="ECO:0008006" key="4">
    <source>
        <dbReference type="Google" id="ProtNLM"/>
    </source>
</evidence>
<dbReference type="EMBL" id="JAHWZX010000016">
    <property type="protein sequence ID" value="MBW4331985.1"/>
    <property type="molecule type" value="Genomic_DNA"/>
</dbReference>
<proteinExistence type="predicted"/>
<protein>
    <recommendedName>
        <fullName evidence="4">Glycosyltransferase RgtA/B/C/D-like domain-containing protein</fullName>
    </recommendedName>
</protein>
<sequence>MTRNRIWSPLVALVAGAALFALMLAMRANGYASASGLDLWGRTLLADDGLISVAQIVTAYPPLPYGGTLILAWLFPALGSAAPMLLAILLAVGLCTAWFASFRNSGFGLPAALLSTLFLSANPLFLRAVAEGPGFVLLHWGIWLLALGMFQLGRGHRVNDIILVAIALVIIVLSHPLGLVLAFAGLPFLALVVPADRLRRTPGAAIMVLMFPLLFTAASFAYVNWIFGGDPLHFIDTLSREAAGLGPARGAALATPFDSLLSGCRAAVGLFVACPIGVAMFARTAGMPPLRLAVLALMGWLVAATALATLFGLLPPLMLVVGLGVPFAAACALRWPHERPGRPGIVLLLFAGLVGTTILTFVDQSSETTRWRAAATGQRVQPPDQNLAALGALLRNGGAILFDAEAAPLVVAARGRASGIWSAETPQFQLAGLRGKSDAAILVVRNRESRLGSDRVGRLFPDLYERGRPGYRRIYDSDRWRAYARVEKTGS</sequence>
<feature type="transmembrane region" description="Helical" evidence="1">
    <location>
        <begin position="162"/>
        <end position="192"/>
    </location>
</feature>
<evidence type="ECO:0000313" key="3">
    <source>
        <dbReference type="Proteomes" id="UP001197214"/>
    </source>
</evidence>